<dbReference type="AlphaFoldDB" id="A0AAP0X527"/>
<name>A0AAP0X527_LIQFO</name>
<dbReference type="PANTHER" id="PTHR34145:SF28">
    <property type="entry name" value="F-BOX DOMAIN-CONTAINING PROTEIN"/>
    <property type="match status" value="1"/>
</dbReference>
<dbReference type="SUPFAM" id="SSF52047">
    <property type="entry name" value="RNI-like"/>
    <property type="match status" value="1"/>
</dbReference>
<proteinExistence type="predicted"/>
<dbReference type="Pfam" id="PF23622">
    <property type="entry name" value="LRR_At1g61320_AtMIF1"/>
    <property type="match status" value="1"/>
</dbReference>
<evidence type="ECO:0000313" key="2">
    <source>
        <dbReference type="EMBL" id="KAK9285578.1"/>
    </source>
</evidence>
<dbReference type="InterPro" id="IPR001810">
    <property type="entry name" value="F-box_dom"/>
</dbReference>
<dbReference type="InterPro" id="IPR053772">
    <property type="entry name" value="At1g61320/At1g61330-like"/>
</dbReference>
<dbReference type="SUPFAM" id="SSF81383">
    <property type="entry name" value="F-box domain"/>
    <property type="match status" value="1"/>
</dbReference>
<dbReference type="Pfam" id="PF00646">
    <property type="entry name" value="F-box"/>
    <property type="match status" value="1"/>
</dbReference>
<keyword evidence="3" id="KW-1185">Reference proteome</keyword>
<dbReference type="EMBL" id="JBBPBK010000005">
    <property type="protein sequence ID" value="KAK9285578.1"/>
    <property type="molecule type" value="Genomic_DNA"/>
</dbReference>
<reference evidence="2 3" key="1">
    <citation type="journal article" date="2024" name="Plant J.">
        <title>Genome sequences and population genomics reveal climatic adaptation and genomic divergence between two closely related sweetgum species.</title>
        <authorList>
            <person name="Xu W.Q."/>
            <person name="Ren C.Q."/>
            <person name="Zhang X.Y."/>
            <person name="Comes H.P."/>
            <person name="Liu X.H."/>
            <person name="Li Y.G."/>
            <person name="Kettle C.J."/>
            <person name="Jalonen R."/>
            <person name="Gaisberger H."/>
            <person name="Ma Y.Z."/>
            <person name="Qiu Y.X."/>
        </authorList>
    </citation>
    <scope>NUCLEOTIDE SEQUENCE [LARGE SCALE GENOMIC DNA]</scope>
    <source>
        <strain evidence="2">Hangzhou</strain>
    </source>
</reference>
<dbReference type="Gene3D" id="3.80.10.10">
    <property type="entry name" value="Ribonuclease Inhibitor"/>
    <property type="match status" value="1"/>
</dbReference>
<dbReference type="InterPro" id="IPR032675">
    <property type="entry name" value="LRR_dom_sf"/>
</dbReference>
<accession>A0AAP0X527</accession>
<dbReference type="PANTHER" id="PTHR34145">
    <property type="entry name" value="OS02G0105600 PROTEIN"/>
    <property type="match status" value="1"/>
</dbReference>
<dbReference type="Proteomes" id="UP001415857">
    <property type="component" value="Unassembled WGS sequence"/>
</dbReference>
<organism evidence="2 3">
    <name type="scientific">Liquidambar formosana</name>
    <name type="common">Formosan gum</name>
    <dbReference type="NCBI Taxonomy" id="63359"/>
    <lineage>
        <taxon>Eukaryota</taxon>
        <taxon>Viridiplantae</taxon>
        <taxon>Streptophyta</taxon>
        <taxon>Embryophyta</taxon>
        <taxon>Tracheophyta</taxon>
        <taxon>Spermatophyta</taxon>
        <taxon>Magnoliopsida</taxon>
        <taxon>eudicotyledons</taxon>
        <taxon>Gunneridae</taxon>
        <taxon>Pentapetalae</taxon>
        <taxon>Saxifragales</taxon>
        <taxon>Altingiaceae</taxon>
        <taxon>Liquidambar</taxon>
    </lineage>
</organism>
<feature type="domain" description="F-box" evidence="1">
    <location>
        <begin position="14"/>
        <end position="61"/>
    </location>
</feature>
<dbReference type="Gene3D" id="1.20.1280.50">
    <property type="match status" value="1"/>
</dbReference>
<dbReference type="InterPro" id="IPR036047">
    <property type="entry name" value="F-box-like_dom_sf"/>
</dbReference>
<dbReference type="InterPro" id="IPR055357">
    <property type="entry name" value="LRR_At1g61320_AtMIF1"/>
</dbReference>
<gene>
    <name evidence="2" type="ORF">L1049_024773</name>
</gene>
<dbReference type="PROSITE" id="PS50181">
    <property type="entry name" value="FBOX"/>
    <property type="match status" value="1"/>
</dbReference>
<dbReference type="CDD" id="cd22160">
    <property type="entry name" value="F-box_AtFBL13-like"/>
    <property type="match status" value="1"/>
</dbReference>
<dbReference type="SMART" id="SM00256">
    <property type="entry name" value="FBOX"/>
    <property type="match status" value="1"/>
</dbReference>
<protein>
    <recommendedName>
        <fullName evidence="1">F-box domain-containing protein</fullName>
    </recommendedName>
</protein>
<evidence type="ECO:0000259" key="1">
    <source>
        <dbReference type="PROSITE" id="PS50181"/>
    </source>
</evidence>
<comment type="caution">
    <text evidence="2">The sequence shown here is derived from an EMBL/GenBank/DDBJ whole genome shotgun (WGS) entry which is preliminary data.</text>
</comment>
<sequence>MEEQSNGGEDSTKIRSLNDCPEDVLLHILSFLPTIDAVRTSLLSRKWRNLWSSIPSLYFSYDLFPPSSSPSATCRSFADSVDRTLILRYPHSPILKLRLDFDFKDYLYTSHIDSWIRYAINHNAVELDLDFFIDRKYHTVETQHFSYDFPFAALRTGRVRVLKLCHCDLYLPNNMPTEPFPSLRSIFLDQIPLTDEMVSDLIIGCPNLESLTLEHCYAMKDLKIRGSKIKELYLRYFYCDEASLEIACPNLRLLNMKAFEVGKYSLKNSSALVEAYVFFLHKMDCYVYWSKVVRLLGHVKLLSVQNWWFKLLAPKDAIPGSFVLKNLTYLELQTGYSDSDLLGMAALFELAPNLDTMILDYLYKISNDESVPEECLNKPINFCLPRLRQVKINDFRRTKSQMHFLDLLKVQGVALKKIVLVIPKVGDTSYPPIVLVRHPRGVKVVEQSSTKLEE</sequence>
<evidence type="ECO:0000313" key="3">
    <source>
        <dbReference type="Proteomes" id="UP001415857"/>
    </source>
</evidence>
<dbReference type="InterPro" id="IPR053781">
    <property type="entry name" value="F-box_AtFBL13-like"/>
</dbReference>